<evidence type="ECO:0000313" key="2">
    <source>
        <dbReference type="Proteomes" id="UP000314294"/>
    </source>
</evidence>
<accession>A0A4Z2H9P1</accession>
<evidence type="ECO:0000313" key="1">
    <source>
        <dbReference type="EMBL" id="TNN62486.1"/>
    </source>
</evidence>
<sequence>MRVVDVSPVVACIGLAFVDEHCMKSADLEYPQLFIGNVARGGVHGEWELWWGLRQGLHSLREARGPARLCCRDLAEFSAECRDSISPSIIAASRHSWRSLKPFTCSGYCPNISVFSNFLPVELQSVKKEAYLLRLAGLEGVFEDFDSA</sequence>
<dbReference type="AlphaFoldDB" id="A0A4Z2H9P1"/>
<name>A0A4Z2H9P1_9TELE</name>
<gene>
    <name evidence="1" type="ORF">EYF80_027289</name>
</gene>
<dbReference type="EMBL" id="SRLO01000292">
    <property type="protein sequence ID" value="TNN62486.1"/>
    <property type="molecule type" value="Genomic_DNA"/>
</dbReference>
<protein>
    <submittedName>
        <fullName evidence="1">Uncharacterized protein</fullName>
    </submittedName>
</protein>
<organism evidence="1 2">
    <name type="scientific">Liparis tanakae</name>
    <name type="common">Tanaka's snailfish</name>
    <dbReference type="NCBI Taxonomy" id="230148"/>
    <lineage>
        <taxon>Eukaryota</taxon>
        <taxon>Metazoa</taxon>
        <taxon>Chordata</taxon>
        <taxon>Craniata</taxon>
        <taxon>Vertebrata</taxon>
        <taxon>Euteleostomi</taxon>
        <taxon>Actinopterygii</taxon>
        <taxon>Neopterygii</taxon>
        <taxon>Teleostei</taxon>
        <taxon>Neoteleostei</taxon>
        <taxon>Acanthomorphata</taxon>
        <taxon>Eupercaria</taxon>
        <taxon>Perciformes</taxon>
        <taxon>Cottioidei</taxon>
        <taxon>Cottales</taxon>
        <taxon>Liparidae</taxon>
        <taxon>Liparis</taxon>
    </lineage>
</organism>
<keyword evidence="2" id="KW-1185">Reference proteome</keyword>
<dbReference type="Proteomes" id="UP000314294">
    <property type="component" value="Unassembled WGS sequence"/>
</dbReference>
<comment type="caution">
    <text evidence="1">The sequence shown here is derived from an EMBL/GenBank/DDBJ whole genome shotgun (WGS) entry which is preliminary data.</text>
</comment>
<proteinExistence type="predicted"/>
<reference evidence="1 2" key="1">
    <citation type="submission" date="2019-03" db="EMBL/GenBank/DDBJ databases">
        <title>First draft genome of Liparis tanakae, snailfish: a comprehensive survey of snailfish specific genes.</title>
        <authorList>
            <person name="Kim W."/>
            <person name="Song I."/>
            <person name="Jeong J.-H."/>
            <person name="Kim D."/>
            <person name="Kim S."/>
            <person name="Ryu S."/>
            <person name="Song J.Y."/>
            <person name="Lee S.K."/>
        </authorList>
    </citation>
    <scope>NUCLEOTIDE SEQUENCE [LARGE SCALE GENOMIC DNA]</scope>
    <source>
        <tissue evidence="1">Muscle</tissue>
    </source>
</reference>